<dbReference type="RefSeq" id="WP_090706210.1">
    <property type="nucleotide sequence ID" value="NZ_FNHH01000026.1"/>
</dbReference>
<proteinExistence type="predicted"/>
<dbReference type="Proteomes" id="UP000199226">
    <property type="component" value="Unassembled WGS sequence"/>
</dbReference>
<reference evidence="2" key="1">
    <citation type="submission" date="2016-10" db="EMBL/GenBank/DDBJ databases">
        <authorList>
            <person name="Varghese N."/>
            <person name="Submissions S."/>
        </authorList>
    </citation>
    <scope>NUCLEOTIDE SEQUENCE [LARGE SCALE GENOMIC DNA]</scope>
    <source>
        <strain evidence="2">DSM 24536</strain>
    </source>
</reference>
<evidence type="ECO:0000313" key="2">
    <source>
        <dbReference type="Proteomes" id="UP000199226"/>
    </source>
</evidence>
<dbReference type="AlphaFoldDB" id="A0A1G9WQS1"/>
<sequence length="507" mass="53946">MKELFRKYLMNGSLQITVLLTCLLFLYSGNGFSQTIASYNGSSCTFNTNTEIANGCTTLNYITIQYNLANGNYPNGWTLSVKANGDFSNGSTIIPAQYVSLGFSSANGGPGGETGTGYQILSTTLAKNLITTSSQLRTPPSYYFEHKLNMKVQGGNHLAVGTGTYSTTLTVSLLAKNGTVIATSSNVQASFVVNFSNSCQGASLNTYSSGQHTFSTYAEQLAGATVTDAVSVQYAPNAASCAGWTLKVKAAGNFSNGSQSIAPQYFSLRFNRVSAGSPSALAIGVDNTPVMINNTDVTLINQSNAAFVAYSGTEHKFDMLIQGGIHLLVPNGTYTGTLIFSLFNQNNELVSMSTVNVSIYINSSSNSYTVELQNSANEIDLVFNTLANYTNGVSVAKARGLRIVGYQPYQVLIKTSGLNLVGSDSNTIPVSAVSVETTKFTSTSGGVSTFTRELSTADQIIITNPMVDYTQQSVEYNLRYYTAPNDSRLSGKSGVFSTTVLFVVIAQ</sequence>
<accession>A0A1G9WQS1</accession>
<dbReference type="OrthoDB" id="738752at2"/>
<dbReference type="STRING" id="990371.SAMN05421813_12643"/>
<keyword evidence="2" id="KW-1185">Reference proteome</keyword>
<dbReference type="EMBL" id="FNHH01000026">
    <property type="protein sequence ID" value="SDM86882.1"/>
    <property type="molecule type" value="Genomic_DNA"/>
</dbReference>
<name>A0A1G9WQS1_9SPHI</name>
<gene>
    <name evidence="1" type="ORF">SAMN05421813_12643</name>
</gene>
<protein>
    <submittedName>
        <fullName evidence="1">Uncharacterized protein</fullName>
    </submittedName>
</protein>
<organism evidence="1 2">
    <name type="scientific">Daejeonella rubra</name>
    <dbReference type="NCBI Taxonomy" id="990371"/>
    <lineage>
        <taxon>Bacteria</taxon>
        <taxon>Pseudomonadati</taxon>
        <taxon>Bacteroidota</taxon>
        <taxon>Sphingobacteriia</taxon>
        <taxon>Sphingobacteriales</taxon>
        <taxon>Sphingobacteriaceae</taxon>
        <taxon>Daejeonella</taxon>
    </lineage>
</organism>
<evidence type="ECO:0000313" key="1">
    <source>
        <dbReference type="EMBL" id="SDM86882.1"/>
    </source>
</evidence>